<evidence type="ECO:0000313" key="1">
    <source>
        <dbReference type="EMBL" id="EAT36744.1"/>
    </source>
</evidence>
<protein>
    <submittedName>
        <fullName evidence="1">AAEL011207-PA</fullName>
    </submittedName>
</protein>
<dbReference type="Proteomes" id="UP000682892">
    <property type="component" value="Unassembled WGS sequence"/>
</dbReference>
<reference evidence="1" key="1">
    <citation type="submission" date="2005-10" db="EMBL/GenBank/DDBJ databases">
        <authorList>
            <person name="Loftus B.J."/>
            <person name="Nene V.M."/>
            <person name="Hannick L.I."/>
            <person name="Bidwell S."/>
            <person name="Haas B."/>
            <person name="Amedeo P."/>
            <person name="Orvis J."/>
            <person name="Wortman J.R."/>
            <person name="White O.R."/>
            <person name="Salzberg S."/>
            <person name="Shumway M."/>
            <person name="Koo H."/>
            <person name="Zhao Y."/>
            <person name="Holmes M."/>
            <person name="Miller J."/>
            <person name="Schatz M."/>
            <person name="Pop M."/>
            <person name="Pai G."/>
            <person name="Utterback T."/>
            <person name="Rogers Y.-H."/>
            <person name="Kravitz S."/>
            <person name="Fraser C.M."/>
        </authorList>
    </citation>
    <scope>NUCLEOTIDE SEQUENCE</scope>
    <source>
        <strain evidence="1">Liverpool</strain>
    </source>
</reference>
<sequence>MNSETTWKLLHGAPTIMYRIVGPGRGCEKLGDHYALEATNRRLHTFLGEAHREKAGQELPDINSSWVSMI</sequence>
<dbReference type="PaxDb" id="7159-AAEL011207-PA"/>
<gene>
    <name evidence="1" type="ORF">AaeL_AAEL011207</name>
</gene>
<name>Q16QQ9_AEDAE</name>
<proteinExistence type="predicted"/>
<dbReference type="HOGENOM" id="CLU_2759836_0_0_1"/>
<evidence type="ECO:0000313" key="2">
    <source>
        <dbReference type="Proteomes" id="UP000682892"/>
    </source>
</evidence>
<dbReference type="AlphaFoldDB" id="Q16QQ9"/>
<reference evidence="1" key="3">
    <citation type="submission" date="2012-09" db="EMBL/GenBank/DDBJ databases">
        <authorList>
            <consortium name="VectorBase"/>
        </authorList>
    </citation>
    <scope>NUCLEOTIDE SEQUENCE</scope>
    <source>
        <strain evidence="1">Liverpool</strain>
    </source>
</reference>
<accession>Q16QQ9</accession>
<reference evidence="1" key="2">
    <citation type="journal article" date="2007" name="Science">
        <title>Genome sequence of Aedes aegypti, a major arbovirus vector.</title>
        <authorList>
            <person name="Nene V."/>
            <person name="Wortman J.R."/>
            <person name="Lawson D."/>
            <person name="Haas B."/>
            <person name="Kodira C."/>
            <person name="Tu Z.J."/>
            <person name="Loftus B."/>
            <person name="Xi Z."/>
            <person name="Megy K."/>
            <person name="Grabherr M."/>
            <person name="Ren Q."/>
            <person name="Zdobnov E.M."/>
            <person name="Lobo N.F."/>
            <person name="Campbell K.S."/>
            <person name="Brown S.E."/>
            <person name="Bonaldo M.F."/>
            <person name="Zhu J."/>
            <person name="Sinkins S.P."/>
            <person name="Hogenkamp D.G."/>
            <person name="Amedeo P."/>
            <person name="Arensburger P."/>
            <person name="Atkinson P.W."/>
            <person name="Bidwell S."/>
            <person name="Biedler J."/>
            <person name="Birney E."/>
            <person name="Bruggner R.V."/>
            <person name="Costas J."/>
            <person name="Coy M.R."/>
            <person name="Crabtree J."/>
            <person name="Crawford M."/>
            <person name="Debruyn B."/>
            <person name="Decaprio D."/>
            <person name="Eiglmeier K."/>
            <person name="Eisenstadt E."/>
            <person name="El-Dorry H."/>
            <person name="Gelbart W.M."/>
            <person name="Gomes S.L."/>
            <person name="Hammond M."/>
            <person name="Hannick L.I."/>
            <person name="Hogan J.R."/>
            <person name="Holmes M.H."/>
            <person name="Jaffe D."/>
            <person name="Johnston J.S."/>
            <person name="Kennedy R.C."/>
            <person name="Koo H."/>
            <person name="Kravitz S."/>
            <person name="Kriventseva E.V."/>
            <person name="Kulp D."/>
            <person name="Labutti K."/>
            <person name="Lee E."/>
            <person name="Li S."/>
            <person name="Lovin D.D."/>
            <person name="Mao C."/>
            <person name="Mauceli E."/>
            <person name="Menck C.F."/>
            <person name="Miller J.R."/>
            <person name="Montgomery P."/>
            <person name="Mori A."/>
            <person name="Nascimento A.L."/>
            <person name="Naveira H.F."/>
            <person name="Nusbaum C."/>
            <person name="O'leary S."/>
            <person name="Orvis J."/>
            <person name="Pertea M."/>
            <person name="Quesneville H."/>
            <person name="Reidenbach K.R."/>
            <person name="Rogers Y.H."/>
            <person name="Roth C.W."/>
            <person name="Schneider J.R."/>
            <person name="Schatz M."/>
            <person name="Shumway M."/>
            <person name="Stanke M."/>
            <person name="Stinson E.O."/>
            <person name="Tubio J.M."/>
            <person name="Vanzee J.P."/>
            <person name="Verjovski-Almeida S."/>
            <person name="Werner D."/>
            <person name="White O."/>
            <person name="Wyder S."/>
            <person name="Zeng Q."/>
            <person name="Zhao Q."/>
            <person name="Zhao Y."/>
            <person name="Hill C.A."/>
            <person name="Raikhel A.S."/>
            <person name="Soares M.B."/>
            <person name="Knudson D.L."/>
            <person name="Lee N.H."/>
            <person name="Galagan J."/>
            <person name="Salzberg S.L."/>
            <person name="Paulsen I.T."/>
            <person name="Dimopoulos G."/>
            <person name="Collins F.H."/>
            <person name="Birren B."/>
            <person name="Fraser-Liggett C.M."/>
            <person name="Severson D.W."/>
        </authorList>
    </citation>
    <scope>NUCLEOTIDE SEQUENCE [LARGE SCALE GENOMIC DNA]</scope>
    <source>
        <strain evidence="1">Liverpool</strain>
    </source>
</reference>
<dbReference type="EMBL" id="CH477736">
    <property type="protein sequence ID" value="EAT36744.1"/>
    <property type="molecule type" value="Genomic_DNA"/>
</dbReference>
<organism evidence="1 2">
    <name type="scientific">Aedes aegypti</name>
    <name type="common">Yellowfever mosquito</name>
    <name type="synonym">Culex aegypti</name>
    <dbReference type="NCBI Taxonomy" id="7159"/>
    <lineage>
        <taxon>Eukaryota</taxon>
        <taxon>Metazoa</taxon>
        <taxon>Ecdysozoa</taxon>
        <taxon>Arthropoda</taxon>
        <taxon>Hexapoda</taxon>
        <taxon>Insecta</taxon>
        <taxon>Pterygota</taxon>
        <taxon>Neoptera</taxon>
        <taxon>Endopterygota</taxon>
        <taxon>Diptera</taxon>
        <taxon>Nematocera</taxon>
        <taxon>Culicoidea</taxon>
        <taxon>Culicidae</taxon>
        <taxon>Culicinae</taxon>
        <taxon>Aedini</taxon>
        <taxon>Aedes</taxon>
        <taxon>Stegomyia</taxon>
    </lineage>
</organism>